<keyword evidence="2" id="KW-1185">Reference proteome</keyword>
<evidence type="ECO:0000313" key="1">
    <source>
        <dbReference type="EMBL" id="CAP97027.1"/>
    </source>
</evidence>
<dbReference type="EMBL" id="AM920436">
    <property type="protein sequence ID" value="CAP97027.1"/>
    <property type="molecule type" value="Genomic_DNA"/>
</dbReference>
<dbReference type="Proteomes" id="UP000000724">
    <property type="component" value="Contig Pc00c21"/>
</dbReference>
<evidence type="ECO:0000313" key="2">
    <source>
        <dbReference type="Proteomes" id="UP000000724"/>
    </source>
</evidence>
<protein>
    <submittedName>
        <fullName evidence="1">Uncharacterized protein</fullName>
    </submittedName>
</protein>
<gene>
    <name evidence="1" type="ORF">Pc21g21300</name>
    <name evidence="1" type="ORF">PCH_Pc21g21300</name>
</gene>
<reference evidence="1 2" key="1">
    <citation type="journal article" date="2008" name="Nat. Biotechnol.">
        <title>Genome sequencing and analysis of the filamentous fungus Penicillium chrysogenum.</title>
        <authorList>
            <person name="van den Berg M.A."/>
            <person name="Albang R."/>
            <person name="Albermann K."/>
            <person name="Badger J.H."/>
            <person name="Daran J.-M."/>
            <person name="Driessen A.J.M."/>
            <person name="Garcia-Estrada C."/>
            <person name="Fedorova N.D."/>
            <person name="Harris D.M."/>
            <person name="Heijne W.H.M."/>
            <person name="Joardar V.S."/>
            <person name="Kiel J.A.K.W."/>
            <person name="Kovalchuk A."/>
            <person name="Martin J.F."/>
            <person name="Nierman W.C."/>
            <person name="Nijland J.G."/>
            <person name="Pronk J.T."/>
            <person name="Roubos J.A."/>
            <person name="van der Klei I.J."/>
            <person name="van Peij N.N.M.E."/>
            <person name="Veenhuis M."/>
            <person name="von Doehren H."/>
            <person name="Wagner C."/>
            <person name="Wortman J.R."/>
            <person name="Bovenberg R.A.L."/>
        </authorList>
    </citation>
    <scope>NUCLEOTIDE SEQUENCE [LARGE SCALE GENOMIC DNA]</scope>
    <source>
        <strain evidence="2">ATCC 28089 / DSM 1075 / NRRL 1951 / Wisconsin 54-1255</strain>
    </source>
</reference>
<dbReference type="AlphaFoldDB" id="B6HLT3"/>
<name>B6HLT3_PENRW</name>
<organism evidence="1 2">
    <name type="scientific">Penicillium rubens (strain ATCC 28089 / DSM 1075 / NRRL 1951 / Wisconsin 54-1255)</name>
    <name type="common">Penicillium chrysogenum</name>
    <dbReference type="NCBI Taxonomy" id="500485"/>
    <lineage>
        <taxon>Eukaryota</taxon>
        <taxon>Fungi</taxon>
        <taxon>Dikarya</taxon>
        <taxon>Ascomycota</taxon>
        <taxon>Pezizomycotina</taxon>
        <taxon>Eurotiomycetes</taxon>
        <taxon>Eurotiomycetidae</taxon>
        <taxon>Eurotiales</taxon>
        <taxon>Aspergillaceae</taxon>
        <taxon>Penicillium</taxon>
        <taxon>Penicillium chrysogenum species complex</taxon>
    </lineage>
</organism>
<dbReference type="HOGENOM" id="CLU_1461784_0_0_1"/>
<proteinExistence type="predicted"/>
<sequence length="185" mass="21064">MWAGSLIPSPSNHHHGTIITTKNERKRQNVADGSLAGDLASSPDLQAILDGSMYYEDSDFENYCSKNVVLPGNSVRFYDHPHVTGFEGLSYSNSVLTPLLRLNSRIVREFGLWTKFSAKDTLPINERLPKRPLMITGWLSYQSFHYTRKLDIPHIFSNCDRDDPLCGLAWFIHYNHSIENHIAKS</sequence>
<dbReference type="VEuPathDB" id="FungiDB:PCH_Pc21g21300"/>
<accession>B6HLT3</accession>